<dbReference type="OrthoDB" id="9790784at2"/>
<evidence type="ECO:0000259" key="1">
    <source>
        <dbReference type="Pfam" id="PF04151"/>
    </source>
</evidence>
<reference evidence="2 3" key="1">
    <citation type="journal article" date="2008" name="Int. J. Syst. Evol. Microbiol.">
        <title>Luteimonas marina sp. nov., isolated from seawater.</title>
        <authorList>
            <person name="Baik K.S."/>
            <person name="Park S.C."/>
            <person name="Kim M.S."/>
            <person name="Kim E.M."/>
            <person name="Park C."/>
            <person name="Chun J."/>
            <person name="Seong C.N."/>
        </authorList>
    </citation>
    <scope>NUCLEOTIDE SEQUENCE [LARGE SCALE GENOMIC DNA]</scope>
    <source>
        <strain evidence="2 3">FR1330</strain>
    </source>
</reference>
<accession>A0A5C5U398</accession>
<dbReference type="Pfam" id="PF04151">
    <property type="entry name" value="PPC"/>
    <property type="match status" value="1"/>
</dbReference>
<feature type="domain" description="Peptidase C-terminal archaeal/bacterial" evidence="1">
    <location>
        <begin position="96"/>
        <end position="161"/>
    </location>
</feature>
<gene>
    <name evidence="2" type="ORF">FQY83_10650</name>
</gene>
<protein>
    <recommendedName>
        <fullName evidence="1">Peptidase C-terminal archaeal/bacterial domain-containing protein</fullName>
    </recommendedName>
</protein>
<name>A0A5C5U398_9GAMM</name>
<sequence length="176" mass="18032">MVGANIYGTARATAGGTGDIDVYRDGIRAYVDGLADDGLLSPAEHASVTACLSDEQTELQFEQWGGEAGPEPGDAIPLANQVPVTGLSGAAGSEVLYSITVPGGTSGPLSITTTGGSGDVSLLVSFEAEPTTAADHRSERPGNNETVRVNAPAAGTYYVKLVGVRAYSNVRLQARY</sequence>
<dbReference type="InterPro" id="IPR007280">
    <property type="entry name" value="Peptidase_C_arc/bac"/>
</dbReference>
<dbReference type="Gene3D" id="2.60.120.380">
    <property type="match status" value="1"/>
</dbReference>
<keyword evidence="3" id="KW-1185">Reference proteome</keyword>
<evidence type="ECO:0000313" key="2">
    <source>
        <dbReference type="EMBL" id="TWT20396.1"/>
    </source>
</evidence>
<dbReference type="Proteomes" id="UP000319980">
    <property type="component" value="Unassembled WGS sequence"/>
</dbReference>
<dbReference type="AlphaFoldDB" id="A0A5C5U398"/>
<dbReference type="EMBL" id="VOHK01000004">
    <property type="protein sequence ID" value="TWT20396.1"/>
    <property type="molecule type" value="Genomic_DNA"/>
</dbReference>
<organism evidence="2 3">
    <name type="scientific">Luteimonas marina</name>
    <dbReference type="NCBI Taxonomy" id="488485"/>
    <lineage>
        <taxon>Bacteria</taxon>
        <taxon>Pseudomonadati</taxon>
        <taxon>Pseudomonadota</taxon>
        <taxon>Gammaproteobacteria</taxon>
        <taxon>Lysobacterales</taxon>
        <taxon>Lysobacteraceae</taxon>
        <taxon>Luteimonas</taxon>
    </lineage>
</organism>
<proteinExistence type="predicted"/>
<comment type="caution">
    <text evidence="2">The sequence shown here is derived from an EMBL/GenBank/DDBJ whole genome shotgun (WGS) entry which is preliminary data.</text>
</comment>
<evidence type="ECO:0000313" key="3">
    <source>
        <dbReference type="Proteomes" id="UP000319980"/>
    </source>
</evidence>